<feature type="transmembrane region" description="Helical" evidence="1">
    <location>
        <begin position="216"/>
        <end position="242"/>
    </location>
</feature>
<feature type="transmembrane region" description="Helical" evidence="1">
    <location>
        <begin position="112"/>
        <end position="136"/>
    </location>
</feature>
<protein>
    <submittedName>
        <fullName evidence="2">Uncharacterized protein</fullName>
    </submittedName>
</protein>
<proteinExistence type="predicted"/>
<name>A0A2S5TB43_9GAMM</name>
<evidence type="ECO:0000256" key="1">
    <source>
        <dbReference type="SAM" id="Phobius"/>
    </source>
</evidence>
<evidence type="ECO:0000313" key="3">
    <source>
        <dbReference type="Proteomes" id="UP000238220"/>
    </source>
</evidence>
<organism evidence="2 3">
    <name type="scientific">Solimonas fluminis</name>
    <dbReference type="NCBI Taxonomy" id="2086571"/>
    <lineage>
        <taxon>Bacteria</taxon>
        <taxon>Pseudomonadati</taxon>
        <taxon>Pseudomonadota</taxon>
        <taxon>Gammaproteobacteria</taxon>
        <taxon>Nevskiales</taxon>
        <taxon>Nevskiaceae</taxon>
        <taxon>Solimonas</taxon>
    </lineage>
</organism>
<gene>
    <name evidence="2" type="ORF">C3942_20445</name>
</gene>
<feature type="transmembrane region" description="Helical" evidence="1">
    <location>
        <begin position="156"/>
        <end position="178"/>
    </location>
</feature>
<keyword evidence="3" id="KW-1185">Reference proteome</keyword>
<keyword evidence="1" id="KW-1133">Transmembrane helix</keyword>
<reference evidence="2 3" key="1">
    <citation type="submission" date="2018-02" db="EMBL/GenBank/DDBJ databases">
        <title>Genome sequencing of Solimonas sp. HR-BB.</title>
        <authorList>
            <person name="Lee Y."/>
            <person name="Jeon C.O."/>
        </authorList>
    </citation>
    <scope>NUCLEOTIDE SEQUENCE [LARGE SCALE GENOMIC DNA]</scope>
    <source>
        <strain evidence="2 3">HR-BB</strain>
    </source>
</reference>
<dbReference type="OrthoDB" id="7066463at2"/>
<accession>A0A2S5TB43</accession>
<feature type="transmembrane region" description="Helical" evidence="1">
    <location>
        <begin position="190"/>
        <end position="210"/>
    </location>
</feature>
<feature type="transmembrane region" description="Helical" evidence="1">
    <location>
        <begin position="79"/>
        <end position="100"/>
    </location>
</feature>
<evidence type="ECO:0000313" key="2">
    <source>
        <dbReference type="EMBL" id="PPE72068.1"/>
    </source>
</evidence>
<keyword evidence="1" id="KW-0472">Membrane</keyword>
<sequence>MSAVPTAPPPRPAGRWARLGWHWRHDPKIELWIMWWAMFCFYQLFGVVFALMTRVMPPPKPWWGQARIVQWFSDNHDGLLWGFGICFLISGLVASCNALIGYSMRRMSVSRAFPYAYIAIYSLSTLPGMLLAAILLTVGAMRPDRDPAILSWIYDAAFMTFVGTMGVFLVGTAIWMLAILLDRNRVFPLWFGYLNICNLLTEVVVAPVWIFQEGPFAWNGVITFWVDTLVFVVYTAAFITLLRRLVLREDFGEGVLPDLAAPSAGRA</sequence>
<keyword evidence="1" id="KW-0812">Transmembrane</keyword>
<feature type="transmembrane region" description="Helical" evidence="1">
    <location>
        <begin position="31"/>
        <end position="52"/>
    </location>
</feature>
<dbReference type="EMBL" id="PSNW01000016">
    <property type="protein sequence ID" value="PPE72068.1"/>
    <property type="molecule type" value="Genomic_DNA"/>
</dbReference>
<dbReference type="RefSeq" id="WP_104232224.1">
    <property type="nucleotide sequence ID" value="NZ_PSNW01000016.1"/>
</dbReference>
<dbReference type="AlphaFoldDB" id="A0A2S5TB43"/>
<comment type="caution">
    <text evidence="2">The sequence shown here is derived from an EMBL/GenBank/DDBJ whole genome shotgun (WGS) entry which is preliminary data.</text>
</comment>
<dbReference type="Proteomes" id="UP000238220">
    <property type="component" value="Unassembled WGS sequence"/>
</dbReference>